<dbReference type="AlphaFoldDB" id="A0A5A9XM29"/>
<accession>A0A5A9XM29</accession>
<comment type="caution">
    <text evidence="1">The sequence shown here is derived from an EMBL/GenBank/DDBJ whole genome shotgun (WGS) entry which is preliminary data.</text>
</comment>
<dbReference type="CDD" id="cd00090">
    <property type="entry name" value="HTH_ARSR"/>
    <property type="match status" value="1"/>
</dbReference>
<dbReference type="OrthoDB" id="335229at2"/>
<dbReference type="GO" id="GO:0006355">
    <property type="term" value="P:regulation of DNA-templated transcription"/>
    <property type="evidence" value="ECO:0007669"/>
    <property type="project" value="UniProtKB-ARBA"/>
</dbReference>
<proteinExistence type="predicted"/>
<dbReference type="InterPro" id="IPR011991">
    <property type="entry name" value="ArsR-like_HTH"/>
</dbReference>
<dbReference type="RefSeq" id="WP_149306344.1">
    <property type="nucleotide sequence ID" value="NZ_SRSD01000002.1"/>
</dbReference>
<dbReference type="SUPFAM" id="SSF46785">
    <property type="entry name" value="Winged helix' DNA-binding domain"/>
    <property type="match status" value="1"/>
</dbReference>
<gene>
    <name evidence="1" type="ORF">ET418_04320</name>
</gene>
<reference evidence="1 2" key="1">
    <citation type="submission" date="2019-04" db="EMBL/GenBank/DDBJ databases">
        <title>Geobacter ruber sp. nov., ferric-reducing bacteria isolated from paddy soil.</title>
        <authorList>
            <person name="Xu Z."/>
            <person name="Masuda Y."/>
            <person name="Itoh H."/>
            <person name="Senoo K."/>
        </authorList>
    </citation>
    <scope>NUCLEOTIDE SEQUENCE [LARGE SCALE GENOMIC DNA]</scope>
    <source>
        <strain evidence="1 2">Red88</strain>
    </source>
</reference>
<sequence>MLEALIGSTTSEKALIYLTARSEGYMREIADFFDIAPAPLLRQLDKLETGGILYSKSVGRTRVFGFNPRYPFLAELQALLAKALTFYPDDVRQRLEDNRRRPRRKGKPL</sequence>
<dbReference type="InterPro" id="IPR036390">
    <property type="entry name" value="WH_DNA-bd_sf"/>
</dbReference>
<dbReference type="EMBL" id="SRSD01000002">
    <property type="protein sequence ID" value="KAA0894187.1"/>
    <property type="molecule type" value="Genomic_DNA"/>
</dbReference>
<keyword evidence="2" id="KW-1185">Reference proteome</keyword>
<evidence type="ECO:0000313" key="2">
    <source>
        <dbReference type="Proteomes" id="UP000324298"/>
    </source>
</evidence>
<organism evidence="1 2">
    <name type="scientific">Oryzomonas rubra</name>
    <dbReference type="NCBI Taxonomy" id="2509454"/>
    <lineage>
        <taxon>Bacteria</taxon>
        <taxon>Pseudomonadati</taxon>
        <taxon>Thermodesulfobacteriota</taxon>
        <taxon>Desulfuromonadia</taxon>
        <taxon>Geobacterales</taxon>
        <taxon>Geobacteraceae</taxon>
        <taxon>Oryzomonas</taxon>
    </lineage>
</organism>
<name>A0A5A9XM29_9BACT</name>
<dbReference type="Proteomes" id="UP000324298">
    <property type="component" value="Unassembled WGS sequence"/>
</dbReference>
<evidence type="ECO:0000313" key="1">
    <source>
        <dbReference type="EMBL" id="KAA0894187.1"/>
    </source>
</evidence>
<protein>
    <submittedName>
        <fullName evidence="1">ArsR family transcriptional regulator</fullName>
    </submittedName>
</protein>